<evidence type="ECO:0000313" key="2">
    <source>
        <dbReference type="EMBL" id="SCO65521.1"/>
    </source>
</evidence>
<proteinExistence type="predicted"/>
<dbReference type="Proteomes" id="UP000196402">
    <property type="component" value="Chromosome 3"/>
</dbReference>
<dbReference type="VEuPathDB" id="PlasmoDB:PVW1_030030500"/>
<dbReference type="VEuPathDB" id="PlasmoDB:PVX_096001a"/>
<feature type="region of interest" description="Disordered" evidence="1">
    <location>
        <begin position="191"/>
        <end position="223"/>
    </location>
</feature>
<organism evidence="2 3">
    <name type="scientific">Plasmodium vivax</name>
    <name type="common">malaria parasite P. vivax</name>
    <dbReference type="NCBI Taxonomy" id="5855"/>
    <lineage>
        <taxon>Eukaryota</taxon>
        <taxon>Sar</taxon>
        <taxon>Alveolata</taxon>
        <taxon>Apicomplexa</taxon>
        <taxon>Aconoidasida</taxon>
        <taxon>Haemosporida</taxon>
        <taxon>Plasmodiidae</taxon>
        <taxon>Plasmodium</taxon>
        <taxon>Plasmodium (Plasmodium)</taxon>
    </lineage>
</organism>
<accession>A0A1G4GSH0</accession>
<dbReference type="AlphaFoldDB" id="A0A1G4GSH0"/>
<protein>
    <submittedName>
        <fullName evidence="2">VIR protein</fullName>
    </submittedName>
</protein>
<reference evidence="2 3" key="1">
    <citation type="submission" date="2016-07" db="EMBL/GenBank/DDBJ databases">
        <authorList>
            <consortium name="Pathogen Informatics"/>
        </authorList>
    </citation>
    <scope>NUCLEOTIDE SEQUENCE [LARGE SCALE GENOMIC DNA]</scope>
</reference>
<gene>
    <name evidence="2" type="ORF">PVT01_030033600</name>
</gene>
<dbReference type="VEuPathDB" id="PlasmoDB:PVPAM_030027700"/>
<evidence type="ECO:0000313" key="3">
    <source>
        <dbReference type="Proteomes" id="UP000196402"/>
    </source>
</evidence>
<feature type="compositionally biased region" description="Acidic residues" evidence="1">
    <location>
        <begin position="207"/>
        <end position="223"/>
    </location>
</feature>
<sequence length="323" mass="37461">MNNIKEKNVNVIEQWINNFEQYLKNYLNDISPKIKETETKIHCRDLNYILDTILERIFKLKGIKRIRWDHDIEVISKRLINDEFKNLNCHRELYNPKNKYIHIKKYMHDLCEDIKYITDEKTEIQKNNFCNDIISRISDRRERLRKSYHSNTGHPVFSFDDKCTIKYIMTKISGEECKRLTESQRVMAQAGSTLMEQSKQDTRPAEDTEEALEQEGGEVDLSATEESDFGMDISLQLPPVEEPKLDTTYAAASLCGVSLIGAMIYKFKPFGFGSRAPGMRNGMGGYPLPHAANGDYFMDNFEYLQTSIPNNEYHLGYGPAADH</sequence>
<evidence type="ECO:0000256" key="1">
    <source>
        <dbReference type="SAM" id="MobiDB-lite"/>
    </source>
</evidence>
<name>A0A1G4GSH0_PLAVI</name>
<dbReference type="VEuPathDB" id="PlasmoDB:PVP01_0004360"/>
<dbReference type="EMBL" id="LT615241">
    <property type="protein sequence ID" value="SCO65521.1"/>
    <property type="molecule type" value="Genomic_DNA"/>
</dbReference>